<dbReference type="Proteomes" id="UP000304953">
    <property type="component" value="Unassembled WGS sequence"/>
</dbReference>
<protein>
    <submittedName>
        <fullName evidence="1">Uncharacterized protein</fullName>
    </submittedName>
</protein>
<proteinExistence type="predicted"/>
<gene>
    <name evidence="1" type="ORF">E5329_25300</name>
</gene>
<dbReference type="EMBL" id="SRYA01000094">
    <property type="protein sequence ID" value="TGY88744.1"/>
    <property type="molecule type" value="Genomic_DNA"/>
</dbReference>
<keyword evidence="2" id="KW-1185">Reference proteome</keyword>
<accession>A0AC61RNS6</accession>
<sequence length="64" mass="7154">MNKAKLIVTRVFDSERTPQDAFVRAILNSDKYEKTLQAPGSESIIEDRGLICIQPDSDEEGRTG</sequence>
<evidence type="ECO:0000313" key="1">
    <source>
        <dbReference type="EMBL" id="TGY88744.1"/>
    </source>
</evidence>
<name>A0AC61RNS6_9FIRM</name>
<comment type="caution">
    <text evidence="1">The sequence shown here is derived from an EMBL/GenBank/DDBJ whole genome shotgun (WGS) entry which is preliminary data.</text>
</comment>
<evidence type="ECO:0000313" key="2">
    <source>
        <dbReference type="Proteomes" id="UP000304953"/>
    </source>
</evidence>
<organism evidence="1 2">
    <name type="scientific">Petralouisia muris</name>
    <dbReference type="NCBI Taxonomy" id="3032872"/>
    <lineage>
        <taxon>Bacteria</taxon>
        <taxon>Bacillati</taxon>
        <taxon>Bacillota</taxon>
        <taxon>Clostridia</taxon>
        <taxon>Lachnospirales</taxon>
        <taxon>Lachnospiraceae</taxon>
        <taxon>Petralouisia</taxon>
    </lineage>
</organism>
<reference evidence="1" key="1">
    <citation type="submission" date="2019-04" db="EMBL/GenBank/DDBJ databases">
        <title>Microbes associate with the intestines of laboratory mice.</title>
        <authorList>
            <person name="Navarre W."/>
            <person name="Wong E."/>
            <person name="Huang K."/>
            <person name="Tropini C."/>
            <person name="Ng K."/>
            <person name="Yu B."/>
        </authorList>
    </citation>
    <scope>NUCLEOTIDE SEQUENCE</scope>
    <source>
        <strain evidence="1">NM01_1-7b</strain>
    </source>
</reference>